<dbReference type="EMBL" id="MU971366">
    <property type="protein sequence ID" value="KAK9237634.1"/>
    <property type="molecule type" value="Genomic_DNA"/>
</dbReference>
<organism evidence="1 2">
    <name type="scientific">Lipomyces kononenkoae</name>
    <name type="common">Yeast</name>
    <dbReference type="NCBI Taxonomy" id="34357"/>
    <lineage>
        <taxon>Eukaryota</taxon>
        <taxon>Fungi</taxon>
        <taxon>Dikarya</taxon>
        <taxon>Ascomycota</taxon>
        <taxon>Saccharomycotina</taxon>
        <taxon>Lipomycetes</taxon>
        <taxon>Lipomycetales</taxon>
        <taxon>Lipomycetaceae</taxon>
        <taxon>Lipomyces</taxon>
    </lineage>
</organism>
<accession>A0ACC3T152</accession>
<name>A0ACC3T152_LIPKO</name>
<dbReference type="Proteomes" id="UP001433508">
    <property type="component" value="Unassembled WGS sequence"/>
</dbReference>
<evidence type="ECO:0000313" key="2">
    <source>
        <dbReference type="Proteomes" id="UP001433508"/>
    </source>
</evidence>
<sequence>MGETSQGLVGTSSASPQKSPQQISIVRGRRRPRALSYPLVPVDLQYQPQSYSSSTSLASYLSGGQASPPIGDASSILSYGSGSRRRLTGGLGSMFSGYRHDVDDDDQDNDDDDDDDDDGTSSTSSYAGSDAETVTETEDFSASEYVTDKILQAFDGMLLDRAVVVQAQSSGLLNAKARELEQLQELASTRLQQTRISYTEGMKVVREVQKDLKWVQRHVDALKKKVSEKYPEEYSEAREIIPEIIERED</sequence>
<gene>
    <name evidence="1" type="ORF">V1525DRAFT_403333</name>
</gene>
<proteinExistence type="predicted"/>
<keyword evidence="2" id="KW-1185">Reference proteome</keyword>
<reference evidence="2" key="1">
    <citation type="journal article" date="2024" name="Front. Bioeng. Biotechnol.">
        <title>Genome-scale model development and genomic sequencing of the oleaginous clade Lipomyces.</title>
        <authorList>
            <person name="Czajka J.J."/>
            <person name="Han Y."/>
            <person name="Kim J."/>
            <person name="Mondo S.J."/>
            <person name="Hofstad B.A."/>
            <person name="Robles A."/>
            <person name="Haridas S."/>
            <person name="Riley R."/>
            <person name="LaButti K."/>
            <person name="Pangilinan J."/>
            <person name="Andreopoulos W."/>
            <person name="Lipzen A."/>
            <person name="Yan J."/>
            <person name="Wang M."/>
            <person name="Ng V."/>
            <person name="Grigoriev I.V."/>
            <person name="Spatafora J.W."/>
            <person name="Magnuson J.K."/>
            <person name="Baker S.E."/>
            <person name="Pomraning K.R."/>
        </authorList>
    </citation>
    <scope>NUCLEOTIDE SEQUENCE [LARGE SCALE GENOMIC DNA]</scope>
    <source>
        <strain evidence="2">CBS 7786</strain>
    </source>
</reference>
<comment type="caution">
    <text evidence="1">The sequence shown here is derived from an EMBL/GenBank/DDBJ whole genome shotgun (WGS) entry which is preliminary data.</text>
</comment>
<evidence type="ECO:0000313" key="1">
    <source>
        <dbReference type="EMBL" id="KAK9237634.1"/>
    </source>
</evidence>
<protein>
    <submittedName>
        <fullName evidence="1">Uncharacterized protein</fullName>
    </submittedName>
</protein>